<comment type="caution">
    <text evidence="1">The sequence shown here is derived from an EMBL/GenBank/DDBJ whole genome shotgun (WGS) entry which is preliminary data.</text>
</comment>
<organism evidence="1 2">
    <name type="scientific">Candidatus Zambryskibacteria bacterium RIFCSPHIGHO2_01_FULL_46_30</name>
    <dbReference type="NCBI Taxonomy" id="1802739"/>
    <lineage>
        <taxon>Bacteria</taxon>
        <taxon>Candidatus Zambryskiibacteriota</taxon>
    </lineage>
</organism>
<name>A0A1G2T6D6_9BACT</name>
<proteinExistence type="predicted"/>
<evidence type="ECO:0000313" key="2">
    <source>
        <dbReference type="Proteomes" id="UP000177746"/>
    </source>
</evidence>
<reference evidence="1 2" key="1">
    <citation type="journal article" date="2016" name="Nat. Commun.">
        <title>Thousands of microbial genomes shed light on interconnected biogeochemical processes in an aquifer system.</title>
        <authorList>
            <person name="Anantharaman K."/>
            <person name="Brown C.T."/>
            <person name="Hug L.A."/>
            <person name="Sharon I."/>
            <person name="Castelle C.J."/>
            <person name="Probst A.J."/>
            <person name="Thomas B.C."/>
            <person name="Singh A."/>
            <person name="Wilkins M.J."/>
            <person name="Karaoz U."/>
            <person name="Brodie E.L."/>
            <person name="Williams K.H."/>
            <person name="Hubbard S.S."/>
            <person name="Banfield J.F."/>
        </authorList>
    </citation>
    <scope>NUCLEOTIDE SEQUENCE [LARGE SCALE GENOMIC DNA]</scope>
</reference>
<protein>
    <submittedName>
        <fullName evidence="1">Uncharacterized protein</fullName>
    </submittedName>
</protein>
<evidence type="ECO:0000313" key="1">
    <source>
        <dbReference type="EMBL" id="OHA92588.1"/>
    </source>
</evidence>
<accession>A0A1G2T6D6</accession>
<dbReference type="Proteomes" id="UP000177746">
    <property type="component" value="Unassembled WGS sequence"/>
</dbReference>
<gene>
    <name evidence="1" type="ORF">A2665_02135</name>
</gene>
<sequence>MSSQYSDPRDFVLHISSELISEYLKKLHGVDFAIGDKKEKRDECADRFIEFIYKQTEELRNKVFMELEYINSLSSENHISALCSSNLNINRESEIESRANTYDERALLAFTLYPKEFDEYYSKANIQELGVKELTLPKIFDTTGIDEGSEIVKAFETKVQNVYRKSLKGEKCKIKVFRDDDKLTMRAYLEDLPTRDTVFDGKQLDEKHIRKPVFDVVFVYTPDLTMLGVRALGGKDVVSELQKLFCSHFLGIDDINTDEERYSLATAKDLANLNLVANASYGVERVYLKSIRLKNIGVPHKLYIDVGGKEQYSGTDAVQKILKELHLDRSTEWEPESIKITVVFKQIGRGRRKQVSVSITPPNTCDLKNRPQDDIVRKLLKDWGIYVA</sequence>
<dbReference type="EMBL" id="MHVI01000002">
    <property type="protein sequence ID" value="OHA92588.1"/>
    <property type="molecule type" value="Genomic_DNA"/>
</dbReference>
<dbReference type="AlphaFoldDB" id="A0A1G2T6D6"/>